<reference evidence="2 3" key="1">
    <citation type="submission" date="2015-10" db="EMBL/GenBank/DDBJ databases">
        <title>Genome analyses suggest a sexual origin of heterokaryosis in a supposedly ancient asexual fungus.</title>
        <authorList>
            <person name="Ropars J."/>
            <person name="Sedzielewska K."/>
            <person name="Noel J."/>
            <person name="Charron P."/>
            <person name="Farinelli L."/>
            <person name="Marton T."/>
            <person name="Kruger M."/>
            <person name="Pelin A."/>
            <person name="Brachmann A."/>
            <person name="Corradi N."/>
        </authorList>
    </citation>
    <scope>NUCLEOTIDE SEQUENCE [LARGE SCALE GENOMIC DNA]</scope>
    <source>
        <strain evidence="2 3">A4</strain>
    </source>
</reference>
<keyword evidence="3" id="KW-1185">Reference proteome</keyword>
<dbReference type="AlphaFoldDB" id="A0A2I1HR19"/>
<evidence type="ECO:0000313" key="2">
    <source>
        <dbReference type="EMBL" id="PKY61335.1"/>
    </source>
</evidence>
<keyword evidence="1" id="KW-0175">Coiled coil</keyword>
<feature type="non-terminal residue" evidence="2">
    <location>
        <position position="1"/>
    </location>
</feature>
<name>A0A2I1HR19_9GLOM</name>
<comment type="caution">
    <text evidence="2">The sequence shown here is derived from an EMBL/GenBank/DDBJ whole genome shotgun (WGS) entry which is preliminary data.</text>
</comment>
<feature type="coiled-coil region" evidence="1">
    <location>
        <begin position="12"/>
        <end position="124"/>
    </location>
</feature>
<organism evidence="2 3">
    <name type="scientific">Rhizophagus irregularis</name>
    <dbReference type="NCBI Taxonomy" id="588596"/>
    <lineage>
        <taxon>Eukaryota</taxon>
        <taxon>Fungi</taxon>
        <taxon>Fungi incertae sedis</taxon>
        <taxon>Mucoromycota</taxon>
        <taxon>Glomeromycotina</taxon>
        <taxon>Glomeromycetes</taxon>
        <taxon>Glomerales</taxon>
        <taxon>Glomeraceae</taxon>
        <taxon>Rhizophagus</taxon>
    </lineage>
</organism>
<evidence type="ECO:0000313" key="3">
    <source>
        <dbReference type="Proteomes" id="UP000234323"/>
    </source>
</evidence>
<accession>A0A2I1HR19</accession>
<feature type="non-terminal residue" evidence="2">
    <location>
        <position position="209"/>
    </location>
</feature>
<proteinExistence type="predicted"/>
<sequence>IQSLYEEEKILQDEIHNNIKQYKLLYNKLQKRYTVLTNKNIEIHQEIVKKLKNENKNIKGINQKNQSKIESQEQTIDRLRQTLELKENQIQNLEKEKEELEVKNNNLVQRYGNLETQLEDVKQNALLEATYQSVLGVATNFQRGDNDQNNTVNLNGDILELNDNIKKYITNLKQDIAVNMEEIKKLLLLYSNCPTRIQSQKEDRLLIQA</sequence>
<dbReference type="VEuPathDB" id="FungiDB:FUN_008052"/>
<gene>
    <name evidence="2" type="ORF">RhiirA4_486161</name>
</gene>
<dbReference type="Proteomes" id="UP000234323">
    <property type="component" value="Unassembled WGS sequence"/>
</dbReference>
<evidence type="ECO:0000256" key="1">
    <source>
        <dbReference type="SAM" id="Coils"/>
    </source>
</evidence>
<dbReference type="EMBL" id="LLXI01005213">
    <property type="protein sequence ID" value="PKY61335.1"/>
    <property type="molecule type" value="Genomic_DNA"/>
</dbReference>
<protein>
    <submittedName>
        <fullName evidence="2">Uncharacterized protein</fullName>
    </submittedName>
</protein>